<dbReference type="InterPro" id="IPR001656">
    <property type="entry name" value="PsdUridine_synth_TruD"/>
</dbReference>
<proteinExistence type="inferred from homology"/>
<dbReference type="PANTHER" id="PTHR13326:SF21">
    <property type="entry name" value="PSEUDOURIDYLATE SYNTHASE PUS7L"/>
    <property type="match status" value="1"/>
</dbReference>
<dbReference type="GO" id="GO:0009982">
    <property type="term" value="F:pseudouridine synthase activity"/>
    <property type="evidence" value="ECO:0007669"/>
    <property type="project" value="InterPro"/>
</dbReference>
<evidence type="ECO:0000256" key="2">
    <source>
        <dbReference type="ARBA" id="ARBA00023235"/>
    </source>
</evidence>
<dbReference type="Gene3D" id="1.10.1510.30">
    <property type="match status" value="1"/>
</dbReference>
<accession>A0AAD2FVB1</accession>
<protein>
    <recommendedName>
        <fullName evidence="4">TRUD domain-containing protein</fullName>
    </recommendedName>
</protein>
<dbReference type="AlphaFoldDB" id="A0AAD2FVB1"/>
<feature type="region of interest" description="Disordered" evidence="3">
    <location>
        <begin position="480"/>
        <end position="507"/>
    </location>
</feature>
<comment type="similarity">
    <text evidence="1">Belongs to the pseudouridine synthase TruD family.</text>
</comment>
<dbReference type="InterPro" id="IPR042214">
    <property type="entry name" value="TruD_catalytic"/>
</dbReference>
<evidence type="ECO:0000256" key="3">
    <source>
        <dbReference type="SAM" id="MobiDB-lite"/>
    </source>
</evidence>
<dbReference type="CDD" id="cd02576">
    <property type="entry name" value="PseudoU_synth_ScPUS7"/>
    <property type="match status" value="1"/>
</dbReference>
<feature type="domain" description="TRUD" evidence="4">
    <location>
        <begin position="730"/>
        <end position="955"/>
    </location>
</feature>
<evidence type="ECO:0000313" key="5">
    <source>
        <dbReference type="EMBL" id="CAJ1953441.1"/>
    </source>
</evidence>
<organism evidence="5 6">
    <name type="scientific">Cylindrotheca closterium</name>
    <dbReference type="NCBI Taxonomy" id="2856"/>
    <lineage>
        <taxon>Eukaryota</taxon>
        <taxon>Sar</taxon>
        <taxon>Stramenopiles</taxon>
        <taxon>Ochrophyta</taxon>
        <taxon>Bacillariophyta</taxon>
        <taxon>Bacillariophyceae</taxon>
        <taxon>Bacillariophycidae</taxon>
        <taxon>Bacillariales</taxon>
        <taxon>Bacillariaceae</taxon>
        <taxon>Cylindrotheca</taxon>
    </lineage>
</organism>
<comment type="caution">
    <text evidence="5">The sequence shown here is derived from an EMBL/GenBank/DDBJ whole genome shotgun (WGS) entry which is preliminary data.</text>
</comment>
<evidence type="ECO:0000259" key="4">
    <source>
        <dbReference type="PROSITE" id="PS50984"/>
    </source>
</evidence>
<name>A0AAD2FVB1_9STRA</name>
<dbReference type="GO" id="GO:0001522">
    <property type="term" value="P:pseudouridine synthesis"/>
    <property type="evidence" value="ECO:0007669"/>
    <property type="project" value="InterPro"/>
</dbReference>
<keyword evidence="2" id="KW-0413">Isomerase</keyword>
<gene>
    <name evidence="5" type="ORF">CYCCA115_LOCUS14041</name>
</gene>
<dbReference type="Proteomes" id="UP001295423">
    <property type="component" value="Unassembled WGS sequence"/>
</dbReference>
<dbReference type="PANTHER" id="PTHR13326">
    <property type="entry name" value="TRNA PSEUDOURIDINE SYNTHASE D"/>
    <property type="match status" value="1"/>
</dbReference>
<dbReference type="InterPro" id="IPR020103">
    <property type="entry name" value="PsdUridine_synth_cat_dom_sf"/>
</dbReference>
<dbReference type="SUPFAM" id="SSF55120">
    <property type="entry name" value="Pseudouridine synthase"/>
    <property type="match status" value="1"/>
</dbReference>
<feature type="compositionally biased region" description="Basic and acidic residues" evidence="3">
    <location>
        <begin position="496"/>
        <end position="507"/>
    </location>
</feature>
<dbReference type="Pfam" id="PF01142">
    <property type="entry name" value="TruD"/>
    <property type="match status" value="1"/>
</dbReference>
<evidence type="ECO:0000256" key="1">
    <source>
        <dbReference type="ARBA" id="ARBA00007953"/>
    </source>
</evidence>
<sequence length="1001" mass="112689">MDSPEKLVERHYGSIGIDDVFLEPPPHPLLSSYLNENTSVASFQSWEVVGTIKSNPEDFVVREIFQSNRRIPGLMGDDHRTLQTAALLGPDTRPHQKLVCNQQSSQSEVPTIGVAMNEDNSACNKNQNTTELRAKIGSRSSRESYKLDVDKDVESTLKALHDGAVKRLEYIAQGQCIEHGKDELSVTWIPIPFEETKEETGNKQIEMLQALNSKFPLLHSKSAQKEGSDAWVATHVDTSYDGLIPYLQCPEEDMSILLRFHKQGIPESDSLDPDCVILRLQQNVTKERRQQFFDIFLSKFEAFATRTINDYRPDRSSDGDESSSITEATTGIAVSWKKDESPKGVLRSYMKRATMTRNDADFDIISSLENLNQVALDRIGRMASHGSDNMNLDNESVLIPPANLDSMSEAARLERGAVFQALKSAYPLLQLDSIAKNEGERWIAVGVDVTYDELIQYLQSPVDDILALLHFQKQGINGLKEKKKAQRSKVKGKRSGHSDGRKTMDDENRVILKLRPGLSKIERKEIHTLVASKCKLFETSTLTETPASSSENNQSPESATVSITVGWQRHALQKERRKRKRNEGKEAGADLSSMYPNLLCVIRKRRVEHLSMLHRITQTVRCRQSDIGIAGIKDMQAVTYQFCTFRDTKTHRILSRLGQLERQGIQLGNFYRVDWVLNNGDLDGNEFEICIRNVKRINVTVAEAERATESLVECQTSHVERMTERIRHNGFINFFGPQRVGAPGESGASAFKIGHLMLQQDFKGAIDVLMMGRTTFHREGEQESEAARKVRQIWKETGDPSAALDALSGGDLMPRERSVLKGLKRYGTDQPLQALQCLSYSMRTFWINAYQSYVWNQAASKRIARFGTNPAKGDLYVEKDDTLLSNVKVIHDEALCSTISLEQVVLPLPGYRVCYPENEVGKEYEKLLLGDNVKFEKSAPPEATAKGAYRKLIVLPKTIRAEVENGQTTNMSLKFVLPKGSYATMLLRELMVTTATRHDHS</sequence>
<feature type="region of interest" description="Disordered" evidence="3">
    <location>
        <begin position="542"/>
        <end position="563"/>
    </location>
</feature>
<reference evidence="5" key="1">
    <citation type="submission" date="2023-08" db="EMBL/GenBank/DDBJ databases">
        <authorList>
            <person name="Audoor S."/>
            <person name="Bilcke G."/>
        </authorList>
    </citation>
    <scope>NUCLEOTIDE SEQUENCE</scope>
</reference>
<dbReference type="GO" id="GO:0003723">
    <property type="term" value="F:RNA binding"/>
    <property type="evidence" value="ECO:0007669"/>
    <property type="project" value="InterPro"/>
</dbReference>
<dbReference type="Gene3D" id="3.30.70.3160">
    <property type="match status" value="1"/>
</dbReference>
<feature type="compositionally biased region" description="Basic residues" evidence="3">
    <location>
        <begin position="481"/>
        <end position="495"/>
    </location>
</feature>
<keyword evidence="6" id="KW-1185">Reference proteome</keyword>
<dbReference type="InterPro" id="IPR011760">
    <property type="entry name" value="PsdUridine_synth_TruD_insert"/>
</dbReference>
<dbReference type="EMBL" id="CAKOGP040001825">
    <property type="protein sequence ID" value="CAJ1953441.1"/>
    <property type="molecule type" value="Genomic_DNA"/>
</dbReference>
<dbReference type="GO" id="GO:0005634">
    <property type="term" value="C:nucleus"/>
    <property type="evidence" value="ECO:0007669"/>
    <property type="project" value="TreeGrafter"/>
</dbReference>
<dbReference type="Gene3D" id="3.30.2350.20">
    <property type="entry name" value="TruD, catalytic domain"/>
    <property type="match status" value="1"/>
</dbReference>
<evidence type="ECO:0000313" key="6">
    <source>
        <dbReference type="Proteomes" id="UP001295423"/>
    </source>
</evidence>
<dbReference type="PROSITE" id="PS50984">
    <property type="entry name" value="TRUD"/>
    <property type="match status" value="1"/>
</dbReference>